<keyword evidence="1" id="KW-0472">Membrane</keyword>
<keyword evidence="1" id="KW-1133">Transmembrane helix</keyword>
<proteinExistence type="predicted"/>
<evidence type="ECO:0000256" key="1">
    <source>
        <dbReference type="SAM" id="Phobius"/>
    </source>
</evidence>
<dbReference type="Proteomes" id="UP001234989">
    <property type="component" value="Chromosome 10"/>
</dbReference>
<dbReference type="AlphaFoldDB" id="A0AAF0UWB9"/>
<dbReference type="EMBL" id="CP133621">
    <property type="protein sequence ID" value="WMV52664.1"/>
    <property type="molecule type" value="Genomic_DNA"/>
</dbReference>
<evidence type="ECO:0000313" key="3">
    <source>
        <dbReference type="EMBL" id="WMV52664.1"/>
    </source>
</evidence>
<keyword evidence="1" id="KW-0812">Transmembrane</keyword>
<keyword evidence="2" id="KW-0732">Signal</keyword>
<reference evidence="3" key="1">
    <citation type="submission" date="2023-08" db="EMBL/GenBank/DDBJ databases">
        <title>A de novo genome assembly of Solanum verrucosum Schlechtendal, a Mexican diploid species geographically isolated from the other diploid A-genome species in potato relatives.</title>
        <authorList>
            <person name="Hosaka K."/>
        </authorList>
    </citation>
    <scope>NUCLEOTIDE SEQUENCE</scope>
    <source>
        <tissue evidence="3">Young leaves</tissue>
    </source>
</reference>
<protein>
    <submittedName>
        <fullName evidence="3">Uncharacterized protein</fullName>
    </submittedName>
</protein>
<sequence length="67" mass="6644">MILMPYAKSIVKAFVLVVVLAAVAGSAQEVGLAPAPSPDAGAGCSVPVSGVLIGTSLLFSLFASLRN</sequence>
<feature type="chain" id="PRO_5041920046" evidence="2">
    <location>
        <begin position="28"/>
        <end position="67"/>
    </location>
</feature>
<feature type="transmembrane region" description="Helical" evidence="1">
    <location>
        <begin position="46"/>
        <end position="65"/>
    </location>
</feature>
<evidence type="ECO:0000313" key="4">
    <source>
        <dbReference type="Proteomes" id="UP001234989"/>
    </source>
</evidence>
<name>A0AAF0UWB9_SOLVR</name>
<feature type="signal peptide" evidence="2">
    <location>
        <begin position="1"/>
        <end position="27"/>
    </location>
</feature>
<organism evidence="3 4">
    <name type="scientific">Solanum verrucosum</name>
    <dbReference type="NCBI Taxonomy" id="315347"/>
    <lineage>
        <taxon>Eukaryota</taxon>
        <taxon>Viridiplantae</taxon>
        <taxon>Streptophyta</taxon>
        <taxon>Embryophyta</taxon>
        <taxon>Tracheophyta</taxon>
        <taxon>Spermatophyta</taxon>
        <taxon>Magnoliopsida</taxon>
        <taxon>eudicotyledons</taxon>
        <taxon>Gunneridae</taxon>
        <taxon>Pentapetalae</taxon>
        <taxon>asterids</taxon>
        <taxon>lamiids</taxon>
        <taxon>Solanales</taxon>
        <taxon>Solanaceae</taxon>
        <taxon>Solanoideae</taxon>
        <taxon>Solaneae</taxon>
        <taxon>Solanum</taxon>
    </lineage>
</organism>
<evidence type="ECO:0000256" key="2">
    <source>
        <dbReference type="SAM" id="SignalP"/>
    </source>
</evidence>
<accession>A0AAF0UWB9</accession>
<gene>
    <name evidence="3" type="ORF">MTR67_046049</name>
</gene>
<keyword evidence="4" id="KW-1185">Reference proteome</keyword>
<dbReference type="PANTHER" id="PTHR33659:SF9">
    <property type="match status" value="1"/>
</dbReference>
<dbReference type="PANTHER" id="PTHR33659">
    <property type="entry name" value="PROTEIN, PUTATIVE-RELATED-RELATED"/>
    <property type="match status" value="1"/>
</dbReference>